<name>A0A940MZ67_9PROT</name>
<dbReference type="Proteomes" id="UP000677537">
    <property type="component" value="Unassembled WGS sequence"/>
</dbReference>
<evidence type="ECO:0000313" key="2">
    <source>
        <dbReference type="EMBL" id="MBP0494318.1"/>
    </source>
</evidence>
<evidence type="ECO:0000313" key="3">
    <source>
        <dbReference type="Proteomes" id="UP000677537"/>
    </source>
</evidence>
<accession>A0A940MZ67</accession>
<dbReference type="Gene3D" id="3.40.390.70">
    <property type="match status" value="1"/>
</dbReference>
<sequence>MRLFKCQNCEQLLYFENTHCERCKYRLGYLPDGAILSALEPEGDNWKPLAAPETQRRFCANAEFDVCNWTIPADSPDSYCAACRHNHLIPDTSVPENMQAWRLLELAKHRLFYSLVRFCLPMPTRNEDPEGLAFDFLADSADPSGPKVMTGHDNGLITIALKEADDAERERMRKNMGEPYRTLVGHFRHEVGHYFWDRLVRDGGQLEACRAVFGDDSQSYEAALQRHYNEGPPPDWQDHYVSAYATTHPWEDFAETWAHYLHIVDTLGTAAAFGLTVNPRIDSSGDLHAVIDFDPYKEGDFQRIIQDWLPLAFAVNSMNRSMGQPDLYPFVLSPAVIQKMEFIHNLVRNSGVPAMAASQEAPPPEPPPGG</sequence>
<dbReference type="InterPro" id="IPR031321">
    <property type="entry name" value="UCP012641"/>
</dbReference>
<organism evidence="2 3">
    <name type="scientific">Roseomonas indoligenes</name>
    <dbReference type="NCBI Taxonomy" id="2820811"/>
    <lineage>
        <taxon>Bacteria</taxon>
        <taxon>Pseudomonadati</taxon>
        <taxon>Pseudomonadota</taxon>
        <taxon>Alphaproteobacteria</taxon>
        <taxon>Acetobacterales</taxon>
        <taxon>Roseomonadaceae</taxon>
        <taxon>Roseomonas</taxon>
    </lineage>
</organism>
<reference evidence="2" key="1">
    <citation type="submission" date="2021-03" db="EMBL/GenBank/DDBJ databases">
        <authorList>
            <person name="So Y."/>
        </authorList>
    </citation>
    <scope>NUCLEOTIDE SEQUENCE</scope>
    <source>
        <strain evidence="2">SG15</strain>
    </source>
</reference>
<dbReference type="Pfam" id="PF15887">
    <property type="entry name" value="Peptidase_Mx"/>
    <property type="match status" value="1"/>
</dbReference>
<gene>
    <name evidence="2" type="ORF">J5Y10_16135</name>
</gene>
<comment type="caution">
    <text evidence="2">The sequence shown here is derived from an EMBL/GenBank/DDBJ whole genome shotgun (WGS) entry which is preliminary data.</text>
</comment>
<feature type="domain" description="Zinc-ribbon" evidence="1">
    <location>
        <begin position="3"/>
        <end position="93"/>
    </location>
</feature>
<dbReference type="Pfam" id="PF10005">
    <property type="entry name" value="Zn_ribbon_DZR_6"/>
    <property type="match status" value="1"/>
</dbReference>
<dbReference type="EMBL" id="JAGIZA010000010">
    <property type="protein sequence ID" value="MBP0494318.1"/>
    <property type="molecule type" value="Genomic_DNA"/>
</dbReference>
<protein>
    <submittedName>
        <fullName evidence="2">Zinc-binding peptidase</fullName>
    </submittedName>
</protein>
<evidence type="ECO:0000259" key="1">
    <source>
        <dbReference type="Pfam" id="PF10005"/>
    </source>
</evidence>
<proteinExistence type="predicted"/>
<keyword evidence="3" id="KW-1185">Reference proteome</keyword>
<dbReference type="AlphaFoldDB" id="A0A940MZ67"/>
<dbReference type="RefSeq" id="WP_209375075.1">
    <property type="nucleotide sequence ID" value="NZ_JAGIZA010000010.1"/>
</dbReference>
<dbReference type="InterPro" id="IPR011201">
    <property type="entry name" value="Zinc-ribbon_6_bact"/>
</dbReference>
<dbReference type="PIRSF" id="PIRSF012641">
    <property type="entry name" value="UCP012641"/>
    <property type="match status" value="1"/>
</dbReference>